<dbReference type="Proteomes" id="UP000887575">
    <property type="component" value="Unassembled WGS sequence"/>
</dbReference>
<evidence type="ECO:0000256" key="8">
    <source>
        <dbReference type="ARBA" id="ARBA00023136"/>
    </source>
</evidence>
<feature type="transmembrane region" description="Helical" evidence="10">
    <location>
        <begin position="405"/>
        <end position="423"/>
    </location>
</feature>
<dbReference type="GO" id="GO:0042765">
    <property type="term" value="C:GPI-anchor transamidase complex"/>
    <property type="evidence" value="ECO:0007669"/>
    <property type="project" value="InterPro"/>
</dbReference>
<organism evidence="11 12">
    <name type="scientific">Mesorhabditis belari</name>
    <dbReference type="NCBI Taxonomy" id="2138241"/>
    <lineage>
        <taxon>Eukaryota</taxon>
        <taxon>Metazoa</taxon>
        <taxon>Ecdysozoa</taxon>
        <taxon>Nematoda</taxon>
        <taxon>Chromadorea</taxon>
        <taxon>Rhabditida</taxon>
        <taxon>Rhabditina</taxon>
        <taxon>Rhabditomorpha</taxon>
        <taxon>Rhabditoidea</taxon>
        <taxon>Rhabditidae</taxon>
        <taxon>Mesorhabditinae</taxon>
        <taxon>Mesorhabditis</taxon>
    </lineage>
</organism>
<feature type="transmembrane region" description="Helical" evidence="10">
    <location>
        <begin position="64"/>
        <end position="84"/>
    </location>
</feature>
<evidence type="ECO:0000256" key="3">
    <source>
        <dbReference type="ARBA" id="ARBA00010026"/>
    </source>
</evidence>
<dbReference type="PANTHER" id="PTHR13121">
    <property type="entry name" value="GPI TRANSAMIDASE COMPONENT PIG-U"/>
    <property type="match status" value="1"/>
</dbReference>
<sequence length="451" mass="50841">MLRRRGTRNTGHEEQSELETTYYADAEGPNLTETLQSENETDEIYDATQTFGGPYSFFGRNCSYIAIAILCRVAAVLLFHNFLISQPEWTSPLVSIKNLRDGVILERESLTSAAGNLIRMLPSVIFFFNKVIDVSSFPLLIIFHIFFDIVTAYLLSKAAFKIQGDSTVAQIVAKCFLLNPLAIGSCACLNLTTFHNALLATVVYFFAQGSAMLSSFFLGLATVSQMFPVTLIASIWIQFSDWKQIIKSIIGFTAGVSLYLGINYVLSGNTWGFASNIYGFMVNYEDLKPNCGLFWYFYSQVFEHFRTFYEYVFLANSFLYVLPLTLALRSDPVLHLTLSLLLLVTLSPYPTLGDAAIYMALLPLQQRHFKSLRYSLLIACTITTCVCLMPIMWHMWVVSGSGNANFYFAVTLIYNVAQLYILLDLLMAYFRAEVTEVIPEEITEGTNFVLH</sequence>
<dbReference type="PANTHER" id="PTHR13121:SF0">
    <property type="entry name" value="PHOSPHATIDYLINOSITOL GLYCAN ANCHOR BIOSYNTHESIS CLASS U PROTEIN"/>
    <property type="match status" value="1"/>
</dbReference>
<proteinExistence type="inferred from homology"/>
<evidence type="ECO:0000256" key="4">
    <source>
        <dbReference type="ARBA" id="ARBA00022502"/>
    </source>
</evidence>
<feature type="transmembrane region" description="Helical" evidence="10">
    <location>
        <begin position="374"/>
        <end position="393"/>
    </location>
</feature>
<dbReference type="GO" id="GO:0016255">
    <property type="term" value="P:attachment of GPI anchor to protein"/>
    <property type="evidence" value="ECO:0007669"/>
    <property type="project" value="InterPro"/>
</dbReference>
<accession>A0AAF3J7M8</accession>
<keyword evidence="8 10" id="KW-0472">Membrane</keyword>
<feature type="transmembrane region" description="Helical" evidence="10">
    <location>
        <begin position="176"/>
        <end position="207"/>
    </location>
</feature>
<dbReference type="GO" id="GO:0006506">
    <property type="term" value="P:GPI anchor biosynthetic process"/>
    <property type="evidence" value="ECO:0007669"/>
    <property type="project" value="UniProtKB-KW"/>
</dbReference>
<name>A0AAF3J7M8_9BILA</name>
<keyword evidence="4" id="KW-0337">GPI-anchor biosynthesis</keyword>
<keyword evidence="5 10" id="KW-0812">Transmembrane</keyword>
<dbReference type="AlphaFoldDB" id="A0AAF3J7M8"/>
<evidence type="ECO:0000256" key="2">
    <source>
        <dbReference type="ARBA" id="ARBA00004687"/>
    </source>
</evidence>
<comment type="subcellular location">
    <subcellularLocation>
        <location evidence="1">Endoplasmic reticulum membrane</location>
        <topology evidence="1">Multi-pass membrane protein</topology>
    </subcellularLocation>
</comment>
<feature type="region of interest" description="Disordered" evidence="9">
    <location>
        <begin position="1"/>
        <end position="23"/>
    </location>
</feature>
<comment type="similarity">
    <text evidence="3">Belongs to the PIGU family.</text>
</comment>
<feature type="transmembrane region" description="Helical" evidence="10">
    <location>
        <begin position="213"/>
        <end position="237"/>
    </location>
</feature>
<evidence type="ECO:0000256" key="6">
    <source>
        <dbReference type="ARBA" id="ARBA00022824"/>
    </source>
</evidence>
<evidence type="ECO:0000256" key="7">
    <source>
        <dbReference type="ARBA" id="ARBA00022989"/>
    </source>
</evidence>
<keyword evidence="6" id="KW-0256">Endoplasmic reticulum</keyword>
<keyword evidence="7 10" id="KW-1133">Transmembrane helix</keyword>
<dbReference type="InterPro" id="IPR009600">
    <property type="entry name" value="PIG-U"/>
</dbReference>
<protein>
    <submittedName>
        <fullName evidence="12">Phosphatidylinositol glycan anchor biosynthesis class U protein</fullName>
    </submittedName>
</protein>
<evidence type="ECO:0000256" key="10">
    <source>
        <dbReference type="SAM" id="Phobius"/>
    </source>
</evidence>
<keyword evidence="11" id="KW-1185">Reference proteome</keyword>
<comment type="pathway">
    <text evidence="2">Glycolipid biosynthesis; glycosylphosphatidylinositol-anchor biosynthesis.</text>
</comment>
<evidence type="ECO:0000256" key="1">
    <source>
        <dbReference type="ARBA" id="ARBA00004477"/>
    </source>
</evidence>
<feature type="transmembrane region" description="Helical" evidence="10">
    <location>
        <begin position="137"/>
        <end position="155"/>
    </location>
</feature>
<dbReference type="WBParaSite" id="MBELARI_LOCUS21251">
    <property type="protein sequence ID" value="MBELARI_LOCUS21251"/>
    <property type="gene ID" value="MBELARI_LOCUS21251"/>
</dbReference>
<dbReference type="Pfam" id="PF06728">
    <property type="entry name" value="PIG-U"/>
    <property type="match status" value="1"/>
</dbReference>
<reference evidence="12" key="1">
    <citation type="submission" date="2024-02" db="UniProtKB">
        <authorList>
            <consortium name="WormBaseParasite"/>
        </authorList>
    </citation>
    <scope>IDENTIFICATION</scope>
</reference>
<evidence type="ECO:0000313" key="11">
    <source>
        <dbReference type="Proteomes" id="UP000887575"/>
    </source>
</evidence>
<feature type="transmembrane region" description="Helical" evidence="10">
    <location>
        <begin position="340"/>
        <end position="362"/>
    </location>
</feature>
<evidence type="ECO:0000256" key="9">
    <source>
        <dbReference type="SAM" id="MobiDB-lite"/>
    </source>
</evidence>
<evidence type="ECO:0000256" key="5">
    <source>
        <dbReference type="ARBA" id="ARBA00022692"/>
    </source>
</evidence>
<evidence type="ECO:0000313" key="12">
    <source>
        <dbReference type="WBParaSite" id="MBELARI_LOCUS21251"/>
    </source>
</evidence>